<protein>
    <submittedName>
        <fullName evidence="5">Formylglycine-proteinrating enzyme</fullName>
    </submittedName>
</protein>
<evidence type="ECO:0000256" key="3">
    <source>
        <dbReference type="SAM" id="SignalP"/>
    </source>
</evidence>
<evidence type="ECO:0000313" key="6">
    <source>
        <dbReference type="Proteomes" id="UP001372834"/>
    </source>
</evidence>
<dbReference type="InterPro" id="IPR005532">
    <property type="entry name" value="SUMF_dom"/>
</dbReference>
<reference evidence="5 6" key="1">
    <citation type="submission" date="2023-10" db="EMBL/GenBank/DDBJ databases">
        <title>Genomes of two closely related lineages of the louse Polyplax serrata with different host specificities.</title>
        <authorList>
            <person name="Martinu J."/>
            <person name="Tarabai H."/>
            <person name="Stefka J."/>
            <person name="Hypsa V."/>
        </authorList>
    </citation>
    <scope>NUCLEOTIDE SEQUENCE [LARGE SCALE GENOMIC DNA]</scope>
    <source>
        <strain evidence="5">HR10_N</strain>
    </source>
</reference>
<dbReference type="InterPro" id="IPR016187">
    <property type="entry name" value="CTDL_fold"/>
</dbReference>
<dbReference type="PANTHER" id="PTHR23150:SF19">
    <property type="entry name" value="FORMYLGLYCINE-GENERATING ENZYME"/>
    <property type="match status" value="1"/>
</dbReference>
<evidence type="ECO:0000313" key="5">
    <source>
        <dbReference type="EMBL" id="KAK6638503.1"/>
    </source>
</evidence>
<evidence type="ECO:0000259" key="4">
    <source>
        <dbReference type="Pfam" id="PF03781"/>
    </source>
</evidence>
<dbReference type="InterPro" id="IPR042095">
    <property type="entry name" value="SUMF_sf"/>
</dbReference>
<dbReference type="Gene3D" id="3.90.1580.10">
    <property type="entry name" value="paralog of FGE (formylglycine-generating enzyme)"/>
    <property type="match status" value="1"/>
</dbReference>
<accession>A0AAN8Q5B5</accession>
<dbReference type="InterPro" id="IPR051043">
    <property type="entry name" value="Sulfatase_Mod_Factor_Kinase"/>
</dbReference>
<keyword evidence="3" id="KW-0732">Signal</keyword>
<comment type="caution">
    <text evidence="5">The sequence shown here is derived from an EMBL/GenBank/DDBJ whole genome shotgun (WGS) entry which is preliminary data.</text>
</comment>
<organism evidence="5 6">
    <name type="scientific">Polyplax serrata</name>
    <name type="common">Common mouse louse</name>
    <dbReference type="NCBI Taxonomy" id="468196"/>
    <lineage>
        <taxon>Eukaryota</taxon>
        <taxon>Metazoa</taxon>
        <taxon>Ecdysozoa</taxon>
        <taxon>Arthropoda</taxon>
        <taxon>Hexapoda</taxon>
        <taxon>Insecta</taxon>
        <taxon>Pterygota</taxon>
        <taxon>Neoptera</taxon>
        <taxon>Paraneoptera</taxon>
        <taxon>Psocodea</taxon>
        <taxon>Troctomorpha</taxon>
        <taxon>Phthiraptera</taxon>
        <taxon>Anoplura</taxon>
        <taxon>Polyplacidae</taxon>
        <taxon>Polyplax</taxon>
    </lineage>
</organism>
<dbReference type="GO" id="GO:0005783">
    <property type="term" value="C:endoplasmic reticulum"/>
    <property type="evidence" value="ECO:0007669"/>
    <property type="project" value="TreeGrafter"/>
</dbReference>
<dbReference type="PANTHER" id="PTHR23150">
    <property type="entry name" value="SULFATASE MODIFYING FACTOR 1, 2"/>
    <property type="match status" value="1"/>
</dbReference>
<dbReference type="Proteomes" id="UP001372834">
    <property type="component" value="Unassembled WGS sequence"/>
</dbReference>
<dbReference type="Pfam" id="PF03781">
    <property type="entry name" value="FGE-sulfatase"/>
    <property type="match status" value="1"/>
</dbReference>
<evidence type="ECO:0000256" key="2">
    <source>
        <dbReference type="SAM" id="MobiDB-lite"/>
    </source>
</evidence>
<feature type="region of interest" description="Disordered" evidence="2">
    <location>
        <begin position="54"/>
        <end position="83"/>
    </location>
</feature>
<dbReference type="AlphaFoldDB" id="A0AAN8Q5B5"/>
<sequence>MNTTFLSLFVFVVLELSLGKEESDCGCKRAARSEKTIRRYGSNDPNVWELTVEESEENVEPNPSAKYSAESNGDNTSSDDAVSSLPRTNQMVYLKGGKFEMGTDKPIFAADGEGPKRTVSIKPFYLDKHEVSNGEFEIFVKDTGYKTEVEGFGDSFVFENLLSDAVKDTVTQAVARAPWWLPVKGADWRHPEGPDSTITEKMDHPVIHVSWNDAKAYCDWAQKRLPSEAEWEYACRSGKKDRLFPWGNNFHPKGEHRANIWQGVFPGHDEGLDGYVGTAPVTAFEETEFGLKNMIGNVWEWTSDFWETKHSTEPVENPTGPPSGTDKVKKGGSFLCHKSYCYRYRCAARSQNTPDSSASNLGFRCAADKLPEYLKEK</sequence>
<gene>
    <name evidence="5" type="primary">SUMF1</name>
    <name evidence="5" type="ORF">RUM43_006770</name>
</gene>
<name>A0AAN8Q5B5_POLSC</name>
<dbReference type="SUPFAM" id="SSF56436">
    <property type="entry name" value="C-type lectin-like"/>
    <property type="match status" value="1"/>
</dbReference>
<feature type="domain" description="Sulfatase-modifying factor enzyme-like" evidence="4">
    <location>
        <begin position="88"/>
        <end position="366"/>
    </location>
</feature>
<feature type="compositionally biased region" description="Polar residues" evidence="2">
    <location>
        <begin position="69"/>
        <end position="83"/>
    </location>
</feature>
<feature type="signal peptide" evidence="3">
    <location>
        <begin position="1"/>
        <end position="19"/>
    </location>
</feature>
<comment type="similarity">
    <text evidence="1">Belongs to the sulfatase-modifying factor family.</text>
</comment>
<evidence type="ECO:0000256" key="1">
    <source>
        <dbReference type="ARBA" id="ARBA00005310"/>
    </source>
</evidence>
<feature type="chain" id="PRO_5042825933" evidence="3">
    <location>
        <begin position="20"/>
        <end position="377"/>
    </location>
</feature>
<dbReference type="GO" id="GO:0120147">
    <property type="term" value="F:formylglycine-generating oxidase activity"/>
    <property type="evidence" value="ECO:0007669"/>
    <property type="project" value="TreeGrafter"/>
</dbReference>
<dbReference type="EMBL" id="JAWJWE010000003">
    <property type="protein sequence ID" value="KAK6638503.1"/>
    <property type="molecule type" value="Genomic_DNA"/>
</dbReference>
<proteinExistence type="inferred from homology"/>